<comment type="caution">
    <text evidence="1">The sequence shown here is derived from an EMBL/GenBank/DDBJ whole genome shotgun (WGS) entry which is preliminary data.</text>
</comment>
<dbReference type="InterPro" id="IPR042099">
    <property type="entry name" value="ANL_N_sf"/>
</dbReference>
<dbReference type="SUPFAM" id="SSF56801">
    <property type="entry name" value="Acetyl-CoA synthetase-like"/>
    <property type="match status" value="1"/>
</dbReference>
<dbReference type="RefSeq" id="WP_276699244.1">
    <property type="nucleotide sequence ID" value="NZ_JADIIL010000026.1"/>
</dbReference>
<evidence type="ECO:0000313" key="1">
    <source>
        <dbReference type="EMBL" id="MBF4475244.1"/>
    </source>
</evidence>
<dbReference type="PANTHER" id="PTHR36932:SF1">
    <property type="entry name" value="CAPSULAR POLYSACCHARIDE BIOSYNTHESIS PROTEIN"/>
    <property type="match status" value="1"/>
</dbReference>
<name>A0A843AVP5_METFO</name>
<dbReference type="InterPro" id="IPR053158">
    <property type="entry name" value="CapK_Type1_Caps_Biosynth"/>
</dbReference>
<keyword evidence="1" id="KW-0436">Ligase</keyword>
<dbReference type="Proteomes" id="UP000606900">
    <property type="component" value="Unassembled WGS sequence"/>
</dbReference>
<dbReference type="AlphaFoldDB" id="A0A843AVP5"/>
<gene>
    <name evidence="1" type="ORF">ISP06_07230</name>
</gene>
<organism evidence="1 2">
    <name type="scientific">Methanobacterium formicicum</name>
    <dbReference type="NCBI Taxonomy" id="2162"/>
    <lineage>
        <taxon>Archaea</taxon>
        <taxon>Methanobacteriati</taxon>
        <taxon>Methanobacteriota</taxon>
        <taxon>Methanomada group</taxon>
        <taxon>Methanobacteria</taxon>
        <taxon>Methanobacteriales</taxon>
        <taxon>Methanobacteriaceae</taxon>
        <taxon>Methanobacterium</taxon>
    </lineage>
</organism>
<dbReference type="EMBL" id="JADIIL010000026">
    <property type="protein sequence ID" value="MBF4475244.1"/>
    <property type="molecule type" value="Genomic_DNA"/>
</dbReference>
<protein>
    <submittedName>
        <fullName evidence="1">Phenylacetate--CoA ligase family protein</fullName>
    </submittedName>
</protein>
<dbReference type="PANTHER" id="PTHR36932">
    <property type="entry name" value="CAPSULAR POLYSACCHARIDE BIOSYNTHESIS PROTEIN"/>
    <property type="match status" value="1"/>
</dbReference>
<proteinExistence type="predicted"/>
<reference evidence="1" key="1">
    <citation type="submission" date="2020-10" db="EMBL/GenBank/DDBJ databases">
        <title>Dehalococcoides mccartyi of a TCE/Cr reducing biochatode.</title>
        <authorList>
            <person name="Matturro B."/>
        </authorList>
    </citation>
    <scope>NUCLEOTIDE SEQUENCE</scope>
    <source>
        <strain evidence="1">Bin2</strain>
    </source>
</reference>
<accession>A0A843AVP5</accession>
<dbReference type="GO" id="GO:0016874">
    <property type="term" value="F:ligase activity"/>
    <property type="evidence" value="ECO:0007669"/>
    <property type="project" value="UniProtKB-KW"/>
</dbReference>
<evidence type="ECO:0000313" key="2">
    <source>
        <dbReference type="Proteomes" id="UP000606900"/>
    </source>
</evidence>
<sequence>MGVSDSITFKALGMFKSYNEFRNTYKLLKKSQNWTKEQLEIYQLEKLNQLLNHAYVNVPYYARIFDERGIKPSDIQSIEDLNLLPILTKEIIKDNINDLKSTSLPENKLEYVTTGGSTGDPMGFYYEKGVSRAQEWAFIKTLWDRVGYRFRDKCVILRGNVVKNHEKGIFWEKSFFNRWLILSSYHLSDENLGMYVEKIREFDPRFIQAYPSAVTILAKYMEKKELEPFENLKAVLCGSENIHIWQRELVERVLGCRVFSWYGHSERAILAGECELSSSYHIFPEYGIFELIDHKGNPTKDEKGIIVSTSLTNYAMPFIRYKTDDVGIILKENKCNCGRNYPLLSTIEGRLQEYIITKNRSVVSLTALIFSQHFYSFSMIKEMQIVQEEVGKIIIKIIPEANYSSENEDEIKSKLKNVVDDLEIDFEYVDHIQRTKTGKHKFLIQKLELDTFGYS</sequence>
<dbReference type="Gene3D" id="3.40.50.12780">
    <property type="entry name" value="N-terminal domain of ligase-like"/>
    <property type="match status" value="1"/>
</dbReference>